<accession>A0AB35I2Z7</accession>
<dbReference type="Proteomes" id="UP001209730">
    <property type="component" value="Unassembled WGS sequence"/>
</dbReference>
<evidence type="ECO:0000313" key="4">
    <source>
        <dbReference type="EMBL" id="MCX2803087.1"/>
    </source>
</evidence>
<dbReference type="PANTHER" id="PTHR36842:SF1">
    <property type="entry name" value="PROTEIN TOLB"/>
    <property type="match status" value="1"/>
</dbReference>
<keyword evidence="2" id="KW-0812">Transmembrane</keyword>
<feature type="domain" description="Lipoprotein LpqB C-terminal" evidence="3">
    <location>
        <begin position="117"/>
        <end position="252"/>
    </location>
</feature>
<dbReference type="InterPro" id="IPR011042">
    <property type="entry name" value="6-blade_b-propeller_TolB-like"/>
</dbReference>
<keyword evidence="2" id="KW-1133">Transmembrane helix</keyword>
<evidence type="ECO:0000256" key="2">
    <source>
        <dbReference type="SAM" id="Phobius"/>
    </source>
</evidence>
<dbReference type="InterPro" id="IPR018910">
    <property type="entry name" value="LpqB_C"/>
</dbReference>
<dbReference type="PANTHER" id="PTHR36842">
    <property type="entry name" value="PROTEIN TOLB HOMOLOG"/>
    <property type="match status" value="1"/>
</dbReference>
<protein>
    <submittedName>
        <fullName evidence="4">LpqB family beta-propeller domain-containing protein</fullName>
    </submittedName>
</protein>
<dbReference type="AlphaFoldDB" id="A0AB35I2Z7"/>
<dbReference type="SUPFAM" id="SSF82171">
    <property type="entry name" value="DPP6 N-terminal domain-like"/>
    <property type="match status" value="1"/>
</dbReference>
<keyword evidence="2" id="KW-0472">Membrane</keyword>
<reference evidence="4" key="1">
    <citation type="submission" date="2022-11" db="EMBL/GenBank/DDBJ databases">
        <title>Chitin-degrading and fungicidal potential of chitinolytic bacterial strains from marine environment of the Pacific Ocean regions.</title>
        <authorList>
            <person name="Pentekhina I."/>
            <person name="Nedashkovskaya O."/>
            <person name="Seitkalieva A."/>
            <person name="Podvolotskaya A."/>
            <person name="Tekutyeva L."/>
            <person name="Balabanova L."/>
        </authorList>
    </citation>
    <scope>NUCLEOTIDE SEQUENCE</scope>
    <source>
        <strain evidence="4">KMM 6838</strain>
    </source>
</reference>
<dbReference type="EMBL" id="JAPHQB010000031">
    <property type="protein sequence ID" value="MCX2803087.1"/>
    <property type="molecule type" value="Genomic_DNA"/>
</dbReference>
<dbReference type="Pfam" id="PF07676">
    <property type="entry name" value="PD40"/>
    <property type="match status" value="1"/>
</dbReference>
<comment type="similarity">
    <text evidence="1">Belongs to the TolB family.</text>
</comment>
<sequence>MSERMNEVSSVWKVAWVVEAVRIYFAVAILAMIPVSVRADLVFSAAGAGPVANLYAVDSAGDLRRITDNIRWRDIDADIAGDGRVVFSSNRETEPKIDVERRSEHFHLYLTDIHGRSPVPLTAGNSDERMPRFSPDGRSVAFIRHAPGVQQLVMIELGGEEQVIFSAEEIFDFSWSPGGENLVLALRNGAESAVALKAVSGSHEDVNTVARGAGDDWLVAARWSPDGRRIALIRHPLRLGERSLSVLDLANGDERRLSPAGVEVQQSVDWSDDGERLLYAALVDYNYRYDEAAHKKIHEGAMHIFQSSIDGETRRLSAGGGLHRAPVFSPDEKRIAFLYAPSLDARRLALRTMRVDGEGVRELYPAVTRHSGILWR</sequence>
<dbReference type="Gene3D" id="2.120.10.30">
    <property type="entry name" value="TolB, C-terminal domain"/>
    <property type="match status" value="2"/>
</dbReference>
<dbReference type="Pfam" id="PF10647">
    <property type="entry name" value="Gmad1"/>
    <property type="match status" value="1"/>
</dbReference>
<dbReference type="InterPro" id="IPR011659">
    <property type="entry name" value="WD40"/>
</dbReference>
<dbReference type="RefSeq" id="WP_156481494.1">
    <property type="nucleotide sequence ID" value="NZ_CP014864.1"/>
</dbReference>
<evidence type="ECO:0000313" key="5">
    <source>
        <dbReference type="Proteomes" id="UP001209730"/>
    </source>
</evidence>
<gene>
    <name evidence="4" type="ORF">OQJ68_14935</name>
</gene>
<feature type="transmembrane region" description="Helical" evidence="2">
    <location>
        <begin position="12"/>
        <end position="33"/>
    </location>
</feature>
<dbReference type="GeneID" id="76609026"/>
<comment type="caution">
    <text evidence="4">The sequence shown here is derived from an EMBL/GenBank/DDBJ whole genome shotgun (WGS) entry which is preliminary data.</text>
</comment>
<name>A0AB35I2Z7_MICTH</name>
<proteinExistence type="inferred from homology"/>
<organism evidence="4 5">
    <name type="scientific">Microbulbifer thermotolerans</name>
    <dbReference type="NCBI Taxonomy" id="252514"/>
    <lineage>
        <taxon>Bacteria</taxon>
        <taxon>Pseudomonadati</taxon>
        <taxon>Pseudomonadota</taxon>
        <taxon>Gammaproteobacteria</taxon>
        <taxon>Cellvibrionales</taxon>
        <taxon>Microbulbiferaceae</taxon>
        <taxon>Microbulbifer</taxon>
    </lineage>
</organism>
<evidence type="ECO:0000256" key="1">
    <source>
        <dbReference type="ARBA" id="ARBA00009820"/>
    </source>
</evidence>
<evidence type="ECO:0000259" key="3">
    <source>
        <dbReference type="Pfam" id="PF10647"/>
    </source>
</evidence>